<evidence type="ECO:0000313" key="2">
    <source>
        <dbReference type="Proteomes" id="UP000786811"/>
    </source>
</evidence>
<reference evidence="1" key="1">
    <citation type="submission" date="2021-04" db="EMBL/GenBank/DDBJ databases">
        <authorList>
            <person name="Chebbi M.A.C M."/>
        </authorList>
    </citation>
    <scope>NUCLEOTIDE SEQUENCE</scope>
</reference>
<evidence type="ECO:0000313" key="1">
    <source>
        <dbReference type="EMBL" id="CAG5099586.1"/>
    </source>
</evidence>
<dbReference type="PANTHER" id="PTHR12029">
    <property type="entry name" value="RNA METHYLTRANSFERASE"/>
    <property type="match status" value="1"/>
</dbReference>
<keyword evidence="1" id="KW-0808">Transferase</keyword>
<keyword evidence="2" id="KW-1185">Reference proteome</keyword>
<dbReference type="OrthoDB" id="7666409at2759"/>
<protein>
    <submittedName>
        <fullName evidence="1">Similar to TARBP1: Probable methyltransferase TARBP1 (Homo sapiens)</fullName>
    </submittedName>
</protein>
<sequence length="1278" mass="148120">MTALEKMNNRDLLYKKTIVSPIEVLGVLDDDFEANPLLVIHKIVGKYIKKISEGSISKRIADGFYTVLCYEYNLTTGSPESLLNFDQTLFNIIIKYIYENYDKEGKELIPILYEILVLHLKLYFNIPVIAEFYKNFIASARDKKNESNIYYKVTECFVDALCLKHSPDQHELTEASLLILEEIIIWYKDITLKDWVLFVAIITKLVKTLEKRIALDYLWVMILNYPTTDWEKSLSLLNVVIDDLLSLSSPEKLLINLNCCRSEMLWQLILQGLMSPIEQNHKLGLHSMKRILNFLDKYQITLNQTNLVPFVGCPNYKTEMAVKHAVNYFFLLIESLEEDQGSLIHQTVVQLEILIQFHYFHCIFCLNCLDFIWLECIFKRVLAHKTIEVVKVGLITLLKLDPRFYYDDLLILLINTLNNVAIHDSETFCIETQIIKELAELFVKAEYAQVSLIKKFIFHMSQVSWEPVPLFYVMYCLCKAGFMINYHVQFNRFEEQELKCLQIIIDKNLSNQLSVSVHFFCQNIINIINIFAGVSNQTALDILSRIFPKLEAASSCHEFIIISLKNKVTSEQAAQYIYSQCEKLSKILIKKNQDITGLEEFAKMTVYLFAASLIFRASNAPELKAMCAIFNIIIVDENQQKYVDKIHHTKILQLLNYFFLGLTQICGIDKLNFTINSFMAVLESVLVSVFSTFERPIVYSYKELEIYTETFQTIAELITSKVEDYCGYFMKVLSGTERVIEIMSNDEYKDLKYLFALRLQYICIKYLEKYNVNTLKLLLNPNMLSKGVKFRENGEAHKMAGKCYSLIARSIVQTIKLVPNNSPFLISGPVKSIQQLLALEKEQIMPSAVELMTKMLYLTCIDNYGNVIEPFFELVWNYLWSMEQNEIFFKCYELFAEFSVQVVGFKGAEKLRNDGVGYVAAMWDKGKAIARLRRLLVKKLISVGEEPFVYLQNIALKMLIYVSEEDPVRERLEAQVQFFAFNNSDLERRNLAAVDMTSRARLILLFCSMLRQGRSFKELVGTLISELEERKGKCDLNSDRIKCRVMQMLMVLQPYLNQDRAFQIIKVISESFVAEKVSPIVRTFQEWLLIKIFLSYAKTLEDLWKLFDKVKNNKESVTSVALIILHVATNALPKNQVLVFIRAAIFKLESFICNKEYDGCYCQDLMKIIETNLISSEHSTQLSQDFRLNKFHPHKNYTIKTIFYDLPRLMNSCKGEWILPSILDYENSAMMTKSYIKISNVCTLEPAQTTQTKQSKAQLSTGIIVNSSDNDVEIVELE</sequence>
<dbReference type="GO" id="GO:0030488">
    <property type="term" value="P:tRNA methylation"/>
    <property type="evidence" value="ECO:0007669"/>
    <property type="project" value="TreeGrafter"/>
</dbReference>
<dbReference type="PANTHER" id="PTHR12029:SF11">
    <property type="entry name" value="METHYLTRANSFERASE TARBP1-RELATED"/>
    <property type="match status" value="1"/>
</dbReference>
<dbReference type="InterPro" id="IPR045330">
    <property type="entry name" value="TRM3/TARBP1"/>
</dbReference>
<name>A0A8J2MSF4_COTCN</name>
<dbReference type="Proteomes" id="UP000786811">
    <property type="component" value="Unassembled WGS sequence"/>
</dbReference>
<comment type="caution">
    <text evidence="1">The sequence shown here is derived from an EMBL/GenBank/DDBJ whole genome shotgun (WGS) entry which is preliminary data.</text>
</comment>
<dbReference type="GO" id="GO:0016423">
    <property type="term" value="F:tRNA (guanine) methyltransferase activity"/>
    <property type="evidence" value="ECO:0007669"/>
    <property type="project" value="TreeGrafter"/>
</dbReference>
<dbReference type="AlphaFoldDB" id="A0A8J2MSF4"/>
<proteinExistence type="predicted"/>
<accession>A0A8J2MSF4</accession>
<organism evidence="1 2">
    <name type="scientific">Cotesia congregata</name>
    <name type="common">Parasitoid wasp</name>
    <name type="synonym">Apanteles congregatus</name>
    <dbReference type="NCBI Taxonomy" id="51543"/>
    <lineage>
        <taxon>Eukaryota</taxon>
        <taxon>Metazoa</taxon>
        <taxon>Ecdysozoa</taxon>
        <taxon>Arthropoda</taxon>
        <taxon>Hexapoda</taxon>
        <taxon>Insecta</taxon>
        <taxon>Pterygota</taxon>
        <taxon>Neoptera</taxon>
        <taxon>Endopterygota</taxon>
        <taxon>Hymenoptera</taxon>
        <taxon>Apocrita</taxon>
        <taxon>Ichneumonoidea</taxon>
        <taxon>Braconidae</taxon>
        <taxon>Microgastrinae</taxon>
        <taxon>Cotesia</taxon>
    </lineage>
</organism>
<keyword evidence="1" id="KW-0489">Methyltransferase</keyword>
<gene>
    <name evidence="1" type="ORF">HICCMSTLAB_LOCUS9133</name>
</gene>
<dbReference type="EMBL" id="CAJNRD030001122">
    <property type="protein sequence ID" value="CAG5099586.1"/>
    <property type="molecule type" value="Genomic_DNA"/>
</dbReference>